<dbReference type="InterPro" id="IPR010071">
    <property type="entry name" value="AA_adenyl_dom"/>
</dbReference>
<dbReference type="SMART" id="SM00823">
    <property type="entry name" value="PKS_PP"/>
    <property type="match status" value="3"/>
</dbReference>
<dbReference type="NCBIfam" id="TIGR01720">
    <property type="entry name" value="NRPS-para261"/>
    <property type="match status" value="1"/>
</dbReference>
<proteinExistence type="predicted"/>
<feature type="domain" description="Carrier" evidence="7">
    <location>
        <begin position="2569"/>
        <end position="2644"/>
    </location>
</feature>
<dbReference type="CDD" id="cd19543">
    <property type="entry name" value="DCL_NRPS"/>
    <property type="match status" value="1"/>
</dbReference>
<accession>A0ABV3BQR9</accession>
<dbReference type="PANTHER" id="PTHR45527">
    <property type="entry name" value="NONRIBOSOMAL PEPTIDE SYNTHETASE"/>
    <property type="match status" value="1"/>
</dbReference>
<dbReference type="Pfam" id="PF00550">
    <property type="entry name" value="PP-binding"/>
    <property type="match status" value="3"/>
</dbReference>
<keyword evidence="9" id="KW-1185">Reference proteome</keyword>
<keyword evidence="4" id="KW-0677">Repeat</keyword>
<evidence type="ECO:0000256" key="1">
    <source>
        <dbReference type="ARBA" id="ARBA00001957"/>
    </source>
</evidence>
<dbReference type="InterPro" id="IPR029058">
    <property type="entry name" value="AB_hydrolase_fold"/>
</dbReference>
<reference evidence="8 9" key="1">
    <citation type="submission" date="2024-06" db="EMBL/GenBank/DDBJ databases">
        <title>The Natural Products Discovery Center: Release of the First 8490 Sequenced Strains for Exploring Actinobacteria Biosynthetic Diversity.</title>
        <authorList>
            <person name="Kalkreuter E."/>
            <person name="Kautsar S.A."/>
            <person name="Yang D."/>
            <person name="Bader C.D."/>
            <person name="Teijaro C.N."/>
            <person name="Fluegel L."/>
            <person name="Davis C.M."/>
            <person name="Simpson J.R."/>
            <person name="Lauterbach L."/>
            <person name="Steele A.D."/>
            <person name="Gui C."/>
            <person name="Meng S."/>
            <person name="Li G."/>
            <person name="Viehrig K."/>
            <person name="Ye F."/>
            <person name="Su P."/>
            <person name="Kiefer A.F."/>
            <person name="Nichols A."/>
            <person name="Cepeda A.J."/>
            <person name="Yan W."/>
            <person name="Fan B."/>
            <person name="Jiang Y."/>
            <person name="Adhikari A."/>
            <person name="Zheng C.-J."/>
            <person name="Schuster L."/>
            <person name="Cowan T.M."/>
            <person name="Smanski M.J."/>
            <person name="Chevrette M.G."/>
            <person name="De Carvalho L.P.S."/>
            <person name="Shen B."/>
        </authorList>
    </citation>
    <scope>NUCLEOTIDE SEQUENCE [LARGE SCALE GENOMIC DNA]</scope>
    <source>
        <strain evidence="8 9">NPDC046838</strain>
    </source>
</reference>
<dbReference type="Gene3D" id="3.30.559.30">
    <property type="entry name" value="Nonribosomal peptide synthetase, condensation domain"/>
    <property type="match status" value="4"/>
</dbReference>
<dbReference type="InterPro" id="IPR006162">
    <property type="entry name" value="Ppantetheine_attach_site"/>
</dbReference>
<evidence type="ECO:0000256" key="3">
    <source>
        <dbReference type="ARBA" id="ARBA00022553"/>
    </source>
</evidence>
<evidence type="ECO:0000313" key="8">
    <source>
        <dbReference type="EMBL" id="MEU6823363.1"/>
    </source>
</evidence>
<dbReference type="Pfam" id="PF00668">
    <property type="entry name" value="Condensation"/>
    <property type="match status" value="4"/>
</dbReference>
<dbReference type="CDD" id="cd17652">
    <property type="entry name" value="A_NRPS_CmdD_like"/>
    <property type="match status" value="2"/>
</dbReference>
<dbReference type="Gene3D" id="3.30.559.10">
    <property type="entry name" value="Chloramphenicol acetyltransferase-like domain"/>
    <property type="match status" value="4"/>
</dbReference>
<dbReference type="Gene3D" id="2.30.38.10">
    <property type="entry name" value="Luciferase, Domain 3"/>
    <property type="match status" value="3"/>
</dbReference>
<dbReference type="NCBIfam" id="TIGR01733">
    <property type="entry name" value="AA-adenyl-dom"/>
    <property type="match status" value="3"/>
</dbReference>
<feature type="domain" description="Carrier" evidence="7">
    <location>
        <begin position="976"/>
        <end position="1052"/>
    </location>
</feature>
<dbReference type="CDD" id="cd05930">
    <property type="entry name" value="A_NRPS"/>
    <property type="match status" value="1"/>
</dbReference>
<dbReference type="SUPFAM" id="SSF47336">
    <property type="entry name" value="ACP-like"/>
    <property type="match status" value="3"/>
</dbReference>
<evidence type="ECO:0000313" key="9">
    <source>
        <dbReference type="Proteomes" id="UP001551176"/>
    </source>
</evidence>
<feature type="region of interest" description="Disordered" evidence="6">
    <location>
        <begin position="1033"/>
        <end position="1066"/>
    </location>
</feature>
<dbReference type="InterPro" id="IPR001031">
    <property type="entry name" value="Thioesterase"/>
</dbReference>
<dbReference type="Proteomes" id="UP001551176">
    <property type="component" value="Unassembled WGS sequence"/>
</dbReference>
<evidence type="ECO:0000256" key="2">
    <source>
        <dbReference type="ARBA" id="ARBA00022450"/>
    </source>
</evidence>
<comment type="caution">
    <text evidence="8">The sequence shown here is derived from an EMBL/GenBank/DDBJ whole genome shotgun (WGS) entry which is preliminary data.</text>
</comment>
<dbReference type="EMBL" id="JBEYXV010000011">
    <property type="protein sequence ID" value="MEU6823363.1"/>
    <property type="molecule type" value="Genomic_DNA"/>
</dbReference>
<feature type="domain" description="Carrier" evidence="7">
    <location>
        <begin position="3637"/>
        <end position="3714"/>
    </location>
</feature>
<dbReference type="CDD" id="cd19540">
    <property type="entry name" value="LCL_NRPS-like"/>
    <property type="match status" value="2"/>
</dbReference>
<dbReference type="InterPro" id="IPR009081">
    <property type="entry name" value="PP-bd_ACP"/>
</dbReference>
<keyword evidence="2" id="KW-0596">Phosphopantetheine</keyword>
<dbReference type="PROSITE" id="PS50075">
    <property type="entry name" value="CARRIER"/>
    <property type="match status" value="3"/>
</dbReference>
<dbReference type="InterPro" id="IPR025110">
    <property type="entry name" value="AMP-bd_C"/>
</dbReference>
<gene>
    <name evidence="8" type="ORF">ABZ921_22240</name>
</gene>
<evidence type="ECO:0000256" key="4">
    <source>
        <dbReference type="ARBA" id="ARBA00022737"/>
    </source>
</evidence>
<dbReference type="Pfam" id="PF00975">
    <property type="entry name" value="Thioesterase"/>
    <property type="match status" value="1"/>
</dbReference>
<dbReference type="InterPro" id="IPR036736">
    <property type="entry name" value="ACP-like_sf"/>
</dbReference>
<dbReference type="PROSITE" id="PS00455">
    <property type="entry name" value="AMP_BINDING"/>
    <property type="match status" value="3"/>
</dbReference>
<dbReference type="Gene3D" id="3.30.300.30">
    <property type="match status" value="3"/>
</dbReference>
<keyword evidence="3" id="KW-0597">Phosphoprotein</keyword>
<dbReference type="Gene3D" id="3.40.50.980">
    <property type="match status" value="6"/>
</dbReference>
<feature type="compositionally biased region" description="Basic and acidic residues" evidence="6">
    <location>
        <begin position="1307"/>
        <end position="1316"/>
    </location>
</feature>
<dbReference type="InterPro" id="IPR010060">
    <property type="entry name" value="NRPS_synth"/>
</dbReference>
<sequence>MVPLSYAQRRLWFLYRYEGPSATYNVPVVLRLSGALDVDALRAALNDVVTRHEALRTVFPDNGGQPYQDIRPVTEARPLVDVESVTEAELSGAVDRAVQYAFDLATELPLRASLFTVQDAVDEHVLALVIHHIAGDGWSMGPLIRDLSSAYSARCAGSPPAWEPLPVQYADYTLWQQELLGDENDPDSLLAAQLDHWKGALAGLPERIELPTDHPYPDQAGSEGGAVPVRIEAELHRSLVELARSRQTTVFMVLQAAVGVLLHRLGAGTDIPIGTPVAGRGEEELDDLVGFFVNTLVLRTDLSGDPTFADLLDRVRESDLNAYAHQDIPFESLVEALNPTRSLAHHPLFQVMLAFNNTPRASAEFGGLDASPQPVRLQSARMDLSVSFAEQHDADGAAAGISGVISYRTDLFDHGTVTALGERLVRVLASGVAAPERRVSSFDVLSGDERRRVLEEWNDTATPELAGTAAELFQERALALPEASALVADGVPVSYADLNARANRLARLLVERGVGPEDVVALAIPRSPDLITALLAVLKAGAAYLPLDTTYPEARIRFMLRDARPGLVLAHSSADGLLSEDDGAAVVVLDDPAVREHLAGLDASDLTDADRVCPLDVAHPAYVIYTSGSSGTPKGVTVPHRGLANFALAQSEQWGIGVGSRVLQFLSPSFDAAASEFFTALLTGGTLVLADAERLTPGPDLLELLRTEEITHCTLVPSVLRVLSEESLPGTLTLIVGGEACGPEIVERWSAGRKMFNAYGPTEITVCATLSEALSGAVVPPIGRPIANVRTYVLDEGLSPVPPGVPGELYVAGAGVARGYLNRPGLTSQRFVADPYGPAGSRMYRTGDLVQWNQDGTLQFLGRADDQVKLRGFRIELGEIDAALTACPGVRTAAAVIREDRPGDRRLVGYVVADADADADVVDIDQVKKTVAARLPEYMVPTAVVLLDTLPLSAHGKLDHRALPVPDYARATPTRAPGTPQERVVAELFADVLGLDADQVGVDDGFFALGGDSISSIVLVTRARERGLDLTPRDVFKDQTPGALARRARPVGAENGDGDADSDADRSGVGTVPLTPVMHWLLEPGHPFDGFNQSVLVQVPGGIDRAQLCDVLQALVDHHDVLRARLVRDGSDAGVDGNAGAGAGWVLDVPSAGAVPVEPHLTQVVTAGLDDERRRELLVRHAEQARARLAPYDGVMLQAVWFDNGPEEPGRLLLTIHHLVVDGVSWRILLPDLAVAGAAVLAGRTPELAPVGTSFRQWARRLTELAREPRTTGALSQWTEMLSRPEPRLGPDAAEPRPGQAAAEPHLGQDADDRAGHGTADTLASLRVRVPAGLTEALLTRAPSTLHSTTNEMLLTGLAVALAAWRDDSRHTGTLVDLEGHGRQDDLAGADTARTVGWFTSMAPVRLDPGAVPAAELHTGGPAVGRALQLVKEQLRAVPDSGFAYGLLRHLNPDTAPALAGLSDAQVSFNYLGRFAVPSPGAGAGADATAADWQQVPGSPSLGGLDPRMQAPNPLMINAVTLDSADGSELSATFKWPEALFTHDRVQELADAWLAALAALGAHAEGSAPAGRTPSDLDLVDLTHHQVAQLERQHPRLADVWPLSPLQEGMLFHALADGAEPDAQDVYTVQMALRLDGVVHGEALRAAAQRMLERHPNLRAAFRHEGLDRPVQIIENGTQLPWQDVDLRDRSDAEAALDAFLGEERARRFDLARPPLMRFALVRLDEDRHCLVITQHHILTDGWSSTLHINELLALYRLYAAGGDDSALPRTTPYRDYLTWLVERDRTAAHDAWTEALAGAEPTYAAAAAPSAAPGTAPLPERLVSHLDADTTTALDTQARRAGVTVNTLVQCAWGVLLGRTTGQDDVVFGAVVSGRSPEIPGIESMIGLFINTVPVRVRLESEDTWADLAGRVQAEQGALLPHQHLSLTEIQRVAGAGGAVAAGGTGGLFDTVVAFENYLAPRTANPADEGDGLRVTGAAGHDGAHYPLSLVVVPGPELRLRLDHRTDSYASPEAEALLDRLVRILTAVAEDAGQRVGAVELLSAGERERVVDTWGSGPLVEVSEGTAPAAFAARVAEAPDAAALVAADGRTVYSYAELDARASRLARLLVERGVGPEQVVALALPRSPELIVAVLAVWKAGAAYLPIDTGYPVDRIRFMVEDARPALVVTDAASTQLWSEDTPVVRLDDPAVQEKWAAHDPADPAATVTEPAHPAYVIYTSGSTGVPKGVVVTHAGLVNLVASSAPQLGLGQGSRVLQFASPSFDAATWDWSLALLSGAALVVADAQELAPGAALARVVTDAGVTYCMVPPSALGVLDVTQVPDTMTVVVGGEACGPDVAGRWSVGRRMVNAYGPTETTVCATLSDPLSGATVPPIGRPIGNTRTYVLDESLSPVPPGVPGELYVAGTGVARGYLNRPGLTAERFVADPYGPAGSRMYRTGDLASWNSDGTLRYLGRADDQVKLRGYRIELGEVEAALTACPGVASAAAILREDRPGDRRLIGYVVSDSGSHTDPATLRARITERLPDYMVPSAVMVLDALPQMPNGKLDRKALPAPDYSGTATSSRAPRDAREEILAGLFTEVLGVDQVGVDDSFFDLGGHSLLAMRLVGRVRAVMGVDLAIRDLFAAPTVAALARTVQVPTSQAARPALKPAARPEETPLSFAQRRLWFLYRLDGPSPTYNVPVVLRLSGTLDVDALRAALNDVVARHEALRTVFPDIDGQPYQDIRPATEARPVVDVECVTEAELTGAVDRAVRHPFDLATELPLRATLFTVEGAEDEHVLALVIHHIAGDGWSMGPLTRDLSTAYAARCADRTPAWEPLPVQYADYTLWQHELLGDADDPDSLLSAQLTHWKDALAGLPDRIDLPTDHPYPDQAGSEGGVVPVRIEAELHRALADLARSRQTTMFMVLQAAVGVLLHRLGAGTDIPIGTPVAGRGEEELDDLVGFFVNTLVLRTDLSDDPTFTELLDRVRESDLNAYAHQDVPFEGLVEALNPTRSLAHHPLFQVMLAFNNTPRAELEFGGLDASVRPAGFHAARTDLALSLAERHGEDGSPDGIFGSLTYRTDLFEQHTTTALVERLLRVLRTVVADPDQGVASVDVLSDDERHRVLEEWNDTATAEPTATVPELFQAQVAATPHAIALISEGTHLTYAELNTRANQLAHHLIEQGVGPERIVALALPRSPDLITALLAVLKTGAAYLPIDTAYPVDRIRHMIQDARPTLVLTDSTTSTLWPEGTPTVLLDDPALHAHTAALDTTDPTTTPDPAHPAYVIYTSGSTGTPKGVVVPHRGLANFMDDMKGRIGVREGDRFLSVTTIAFDIAGLEIYLPLLCGAGVVLPGVTVANEPLAMVRLIAEAEVTVVQATPSLWRELAAAPGATGLGLRRVLVGGEAVSAALAETLCGLGQAVTNVYGPTETTIWSTAAELNRGDGGAAPSIGRPIANTRVYVLDAALRPVPPGVAGELYLAGSGLARGYLNRPALTADRFVADPHGPAGSRMYRTGDLASWNNDGTLRYLGRTDDQVKLRGHRIELGEIEAALAADPAVATAAVVIREDHPADHRLVGYVVPENSQVLGPQDLQGLQDRLRRALPEYMVPTALVPLDALPLTPNGKLDRKALPAPDYTSAITGTPTRAPGTPHERIIAGLFAEVLGVDVARIGGDTSFFALGGHSLLAMRLIGRIRAALGAQLRPRDFFEAPTVAGLAERLHGAAKAEGDVLLPLHLEGDRAPVFCVHPAGGHSWGYYHLKDHLPPGHPLYGLQARTLLQGAEPPATLAAMAADYVEQLRSVQPSGPYHLVGWSFGGLVAFEMATHLQEQGEEIALLALLDAFPAAAKDGVEPVPADEDSMLRMIAANAGYDPAAITTVGADEPLTPAALSAFFQQVGAVMANLTPDDLRTFAHTLRHNAGIGAAFAPGVYRGDLLVLTAALGRDGSRTAPDKGRDAWKAHVTGRVDEHQVPCSHDDMLLPNVLKPVGEILSRALQDQDQDQDQEQSP</sequence>
<dbReference type="InterPro" id="IPR020806">
    <property type="entry name" value="PKS_PP-bd"/>
</dbReference>
<keyword evidence="5" id="KW-0045">Antibiotic biosynthesis</keyword>
<dbReference type="PROSITE" id="PS00012">
    <property type="entry name" value="PHOSPHOPANTETHEINE"/>
    <property type="match status" value="2"/>
</dbReference>
<evidence type="ECO:0000256" key="6">
    <source>
        <dbReference type="SAM" id="MobiDB-lite"/>
    </source>
</evidence>
<evidence type="ECO:0000259" key="7">
    <source>
        <dbReference type="PROSITE" id="PS50075"/>
    </source>
</evidence>
<organism evidence="8 9">
    <name type="scientific">Streptomyces atriruber</name>
    <dbReference type="NCBI Taxonomy" id="545121"/>
    <lineage>
        <taxon>Bacteria</taxon>
        <taxon>Bacillati</taxon>
        <taxon>Actinomycetota</taxon>
        <taxon>Actinomycetes</taxon>
        <taxon>Kitasatosporales</taxon>
        <taxon>Streptomycetaceae</taxon>
        <taxon>Streptomyces</taxon>
    </lineage>
</organism>
<protein>
    <submittedName>
        <fullName evidence="8">Amino acid adenylation domain-containing protein</fullName>
    </submittedName>
</protein>
<evidence type="ECO:0000256" key="5">
    <source>
        <dbReference type="ARBA" id="ARBA00023194"/>
    </source>
</evidence>
<dbReference type="InterPro" id="IPR020845">
    <property type="entry name" value="AMP-binding_CS"/>
</dbReference>
<dbReference type="Gene3D" id="3.40.50.1820">
    <property type="entry name" value="alpha/beta hydrolase"/>
    <property type="match status" value="1"/>
</dbReference>
<name>A0ABV3BQR9_9ACTN</name>
<dbReference type="InterPro" id="IPR000873">
    <property type="entry name" value="AMP-dep_synth/lig_dom"/>
</dbReference>
<dbReference type="SUPFAM" id="SSF56801">
    <property type="entry name" value="Acetyl-CoA synthetase-like"/>
    <property type="match status" value="3"/>
</dbReference>
<feature type="region of interest" description="Disordered" evidence="6">
    <location>
        <begin position="1268"/>
        <end position="1317"/>
    </location>
</feature>
<dbReference type="NCBIfam" id="NF003417">
    <property type="entry name" value="PRK04813.1"/>
    <property type="match status" value="3"/>
</dbReference>
<dbReference type="SUPFAM" id="SSF53474">
    <property type="entry name" value="alpha/beta-Hydrolases"/>
    <property type="match status" value="1"/>
</dbReference>
<dbReference type="PANTHER" id="PTHR45527:SF1">
    <property type="entry name" value="FATTY ACID SYNTHASE"/>
    <property type="match status" value="1"/>
</dbReference>
<comment type="cofactor">
    <cofactor evidence="1">
        <name>pantetheine 4'-phosphate</name>
        <dbReference type="ChEBI" id="CHEBI:47942"/>
    </cofactor>
</comment>
<dbReference type="InterPro" id="IPR001242">
    <property type="entry name" value="Condensation_dom"/>
</dbReference>
<dbReference type="InterPro" id="IPR045851">
    <property type="entry name" value="AMP-bd_C_sf"/>
</dbReference>
<dbReference type="SUPFAM" id="SSF52777">
    <property type="entry name" value="CoA-dependent acyltransferases"/>
    <property type="match status" value="8"/>
</dbReference>
<dbReference type="InterPro" id="IPR023213">
    <property type="entry name" value="CAT-like_dom_sf"/>
</dbReference>
<dbReference type="Gene3D" id="1.10.1200.10">
    <property type="entry name" value="ACP-like"/>
    <property type="match status" value="2"/>
</dbReference>
<dbReference type="Pfam" id="PF00501">
    <property type="entry name" value="AMP-binding"/>
    <property type="match status" value="3"/>
</dbReference>
<dbReference type="Pfam" id="PF13193">
    <property type="entry name" value="AMP-binding_C"/>
    <property type="match status" value="3"/>
</dbReference>